<evidence type="ECO:0000313" key="6">
    <source>
        <dbReference type="Proteomes" id="UP000092666"/>
    </source>
</evidence>
<sequence length="1114" mass="121667">MRSTIHSNPPLQTTQIQSQGQDAIADNILPTDVDDLLSGLGADDLDDFGDIDGADIEVDRSFESEVGSVGSFGPGVDVRPPVNPPESSKTITVGFSTGGGKVLAPPSRTAMEKARKMWTAEEENSDGASEHEPQDERERAKKPRLSDPSEPMPVIVGFSTGRGVAMPPPSAAAMKKAAQIFAEIDMHAAEEDPSFPTNADAGPSRLPQQSPQVVFSLASGKPAPKPSEASLARARQLMNEAGHGRYDEDGDIREPFRSLTPNSHLPQSTPPSAGFQLASGKPAPKPNAASLARARQLMQEAAQADTSDQRHVERRQNSSFPHVPPGDTSPQRTPPGAGFQLASGKKPPAPSDASLAEARRLMDGVNGHLGSDGMPSDPIEPDPFRPLPSNGLEPQPAPPASGFQLASGKQAAPVSESSLAEARLLLSDDGSEIHQHAQPDSLIGPTTGFTMGSGKPAPPIKPASLAAVRNLFGDEENQQTFAGPCLPTTGLTLGSGKAASTPSQSSMTKAVSLFNDIDTNTATPVRPRPQPPIRANSPALTPLIRNRTGILPPTTPLRTPSATANSLSSIKRPIAIKTPSATSVPRRIGLGSTPSQHRIKKGFSTPFKTPQATRQVVPSDAKPVIHYQPVFNLEPSPERQTYKSAFLHPQYYSIEELEDMKIPDEIWQIGAHNAALYCFYTVGSSMGHEDALLTLRAEGCTLATARWVENHWIQILWKIAGTIQAKPDLFLARWSYDEVINQLRYRYEREYGNAQRPILKRIQEHDSSPSLPMVLFVYAIEYGQGEDAEKCFLELSDGWYRIRAMIDDCLLRAVRKGKLTVGRKLAVTGAKLESGNDGTEVLDAFRSSHLIITGNSTSLARWHTRLGLHSHPFIASLGSLSIDGGAVTLMDIVLEKVFPIAFMNGGKGNKEAPWGEEEEQIRQDAWTDRYTAERTRLQEEMRRQMDKMEDLASLLVQSAEESDPVSDEPPDGLESEYDDLLEAKNVLARLKGMSTHHIVHLARYAQARYNQEMADQQGDIERDLAKLCPPRDVRDFRMVRFVDAQTGVREQFRVGMLNVWDVRALGEGCLQEGKRYLVSNLLPARSGEWTLKRDRASKAEIYLHTRRDTRWQPI</sequence>
<evidence type="ECO:0000256" key="1">
    <source>
        <dbReference type="SAM" id="Coils"/>
    </source>
</evidence>
<organism evidence="5 6">
    <name type="scientific">Kwoniella heveanensis BCC8398</name>
    <dbReference type="NCBI Taxonomy" id="1296120"/>
    <lineage>
        <taxon>Eukaryota</taxon>
        <taxon>Fungi</taxon>
        <taxon>Dikarya</taxon>
        <taxon>Basidiomycota</taxon>
        <taxon>Agaricomycotina</taxon>
        <taxon>Tremellomycetes</taxon>
        <taxon>Tremellales</taxon>
        <taxon>Cryptococcaceae</taxon>
        <taxon>Kwoniella</taxon>
    </lineage>
</organism>
<dbReference type="EMBL" id="KI669504">
    <property type="protein sequence ID" value="OCF33534.1"/>
    <property type="molecule type" value="Genomic_DNA"/>
</dbReference>
<dbReference type="AlphaFoldDB" id="A0A1B9GR41"/>
<reference evidence="6" key="2">
    <citation type="submission" date="2013-12" db="EMBL/GenBank/DDBJ databases">
        <title>Evolution of pathogenesis and genome organization in the Tremellales.</title>
        <authorList>
            <person name="Cuomo C."/>
            <person name="Litvintseva A."/>
            <person name="Heitman J."/>
            <person name="Chen Y."/>
            <person name="Sun S."/>
            <person name="Springer D."/>
            <person name="Dromer F."/>
            <person name="Young S."/>
            <person name="Zeng Q."/>
            <person name="Chapman S."/>
            <person name="Gujja S."/>
            <person name="Saif S."/>
            <person name="Birren B."/>
        </authorList>
    </citation>
    <scope>NUCLEOTIDE SEQUENCE [LARGE SCALE GENOMIC DNA]</scope>
    <source>
        <strain evidence="6">BCC8398</strain>
    </source>
</reference>
<feature type="coiled-coil region" evidence="1">
    <location>
        <begin position="927"/>
        <end position="954"/>
    </location>
</feature>
<dbReference type="InterPro" id="IPR012340">
    <property type="entry name" value="NA-bd_OB-fold"/>
</dbReference>
<dbReference type="InterPro" id="IPR015252">
    <property type="entry name" value="BRCA2_hlx"/>
</dbReference>
<dbReference type="STRING" id="1296120.A0A1B9GR41"/>
<keyword evidence="1" id="KW-0175">Coiled coil</keyword>
<dbReference type="SUPFAM" id="SSF50249">
    <property type="entry name" value="Nucleic acid-binding proteins"/>
    <property type="match status" value="2"/>
</dbReference>
<dbReference type="Pfam" id="PF09169">
    <property type="entry name" value="BRCA-2_helical"/>
    <property type="match status" value="1"/>
</dbReference>
<dbReference type="InterPro" id="IPR036315">
    <property type="entry name" value="BRCA2_hlx_sf"/>
</dbReference>
<feature type="compositionally biased region" description="Polar residues" evidence="2">
    <location>
        <begin position="85"/>
        <end position="95"/>
    </location>
</feature>
<feature type="compositionally biased region" description="Basic and acidic residues" evidence="2">
    <location>
        <begin position="242"/>
        <end position="256"/>
    </location>
</feature>
<feature type="compositionally biased region" description="Polar residues" evidence="2">
    <location>
        <begin position="556"/>
        <end position="566"/>
    </location>
</feature>
<feature type="compositionally biased region" description="Polar residues" evidence="2">
    <location>
        <begin position="259"/>
        <end position="271"/>
    </location>
</feature>
<protein>
    <recommendedName>
        <fullName evidence="7">BRCA2 OB1 domain-containing protein</fullName>
    </recommendedName>
</protein>
<feature type="compositionally biased region" description="Basic and acidic residues" evidence="2">
    <location>
        <begin position="307"/>
        <end position="316"/>
    </location>
</feature>
<reference evidence="5 6" key="1">
    <citation type="submission" date="2013-07" db="EMBL/GenBank/DDBJ databases">
        <title>The Genome Sequence of Cryptococcus heveanensis BCC8398.</title>
        <authorList>
            <consortium name="The Broad Institute Genome Sequencing Platform"/>
            <person name="Cuomo C."/>
            <person name="Litvintseva A."/>
            <person name="Chen Y."/>
            <person name="Heitman J."/>
            <person name="Sun S."/>
            <person name="Springer D."/>
            <person name="Dromer F."/>
            <person name="Young S.K."/>
            <person name="Zeng Q."/>
            <person name="Gargeya S."/>
            <person name="Fitzgerald M."/>
            <person name="Abouelleil A."/>
            <person name="Alvarado L."/>
            <person name="Berlin A.M."/>
            <person name="Chapman S.B."/>
            <person name="Dewar J."/>
            <person name="Goldberg J."/>
            <person name="Griggs A."/>
            <person name="Gujja S."/>
            <person name="Hansen M."/>
            <person name="Howarth C."/>
            <person name="Imamovic A."/>
            <person name="Larimer J."/>
            <person name="McCowan C."/>
            <person name="Murphy C."/>
            <person name="Pearson M."/>
            <person name="Priest M."/>
            <person name="Roberts A."/>
            <person name="Saif S."/>
            <person name="Shea T."/>
            <person name="Sykes S."/>
            <person name="Wortman J."/>
            <person name="Nusbaum C."/>
            <person name="Birren B."/>
        </authorList>
    </citation>
    <scope>NUCLEOTIDE SEQUENCE [LARGE SCALE GENOMIC DNA]</scope>
    <source>
        <strain evidence="5 6">BCC8398</strain>
    </source>
</reference>
<feature type="region of interest" description="Disordered" evidence="2">
    <location>
        <begin position="520"/>
        <end position="539"/>
    </location>
</feature>
<dbReference type="Pfam" id="PF09103">
    <property type="entry name" value="BRCA-2_OB1"/>
    <property type="match status" value="1"/>
</dbReference>
<evidence type="ECO:0000313" key="5">
    <source>
        <dbReference type="EMBL" id="OCF33534.1"/>
    </source>
</evidence>
<gene>
    <name evidence="5" type="ORF">I316_04606</name>
</gene>
<dbReference type="Proteomes" id="UP000092666">
    <property type="component" value="Unassembled WGS sequence"/>
</dbReference>
<dbReference type="InterPro" id="IPR015187">
    <property type="entry name" value="BRCA2_OB_1"/>
</dbReference>
<dbReference type="OrthoDB" id="21095at2759"/>
<dbReference type="GO" id="GO:0006355">
    <property type="term" value="P:regulation of DNA-templated transcription"/>
    <property type="evidence" value="ECO:0007669"/>
    <property type="project" value="TreeGrafter"/>
</dbReference>
<name>A0A1B9GR41_9TREE</name>
<feature type="compositionally biased region" description="Basic and acidic residues" evidence="2">
    <location>
        <begin position="110"/>
        <end position="119"/>
    </location>
</feature>
<evidence type="ECO:0000259" key="3">
    <source>
        <dbReference type="Pfam" id="PF09103"/>
    </source>
</evidence>
<dbReference type="PANTHER" id="PTHR11289:SF0">
    <property type="entry name" value="BREAST CANCER TYPE 2 SUSCEPTIBILITY PROTEIN"/>
    <property type="match status" value="1"/>
</dbReference>
<dbReference type="CDD" id="cd04493">
    <property type="entry name" value="BRCA2DBD_OB1"/>
    <property type="match status" value="1"/>
</dbReference>
<dbReference type="GO" id="GO:0000724">
    <property type="term" value="P:double-strand break repair via homologous recombination"/>
    <property type="evidence" value="ECO:0007669"/>
    <property type="project" value="InterPro"/>
</dbReference>
<feature type="region of interest" description="Disordered" evidence="2">
    <location>
        <begin position="66"/>
        <end position="152"/>
    </location>
</feature>
<feature type="region of interest" description="Disordered" evidence="2">
    <location>
        <begin position="184"/>
        <end position="413"/>
    </location>
</feature>
<feature type="domain" description="BRCA2 OB1" evidence="3">
    <location>
        <begin position="757"/>
        <end position="869"/>
    </location>
</feature>
<feature type="region of interest" description="Disordered" evidence="2">
    <location>
        <begin position="545"/>
        <end position="566"/>
    </location>
</feature>
<evidence type="ECO:0008006" key="7">
    <source>
        <dbReference type="Google" id="ProtNLM"/>
    </source>
</evidence>
<evidence type="ECO:0000256" key="2">
    <source>
        <dbReference type="SAM" id="MobiDB-lite"/>
    </source>
</evidence>
<dbReference type="SUPFAM" id="SSF81872">
    <property type="entry name" value="BRCA2 helical domain"/>
    <property type="match status" value="1"/>
</dbReference>
<feature type="domain" description="Breast cancer type 2 susceptibility protein helical" evidence="4">
    <location>
        <begin position="700"/>
        <end position="750"/>
    </location>
</feature>
<feature type="region of interest" description="Disordered" evidence="2">
    <location>
        <begin position="581"/>
        <end position="606"/>
    </location>
</feature>
<dbReference type="Gene3D" id="2.40.50.140">
    <property type="entry name" value="Nucleic acid-binding proteins"/>
    <property type="match status" value="3"/>
</dbReference>
<accession>A0A1B9GR41</accession>
<keyword evidence="6" id="KW-1185">Reference proteome</keyword>
<proteinExistence type="predicted"/>
<feature type="compositionally biased region" description="Basic and acidic residues" evidence="2">
    <location>
        <begin position="128"/>
        <end position="147"/>
    </location>
</feature>
<dbReference type="InterPro" id="IPR015525">
    <property type="entry name" value="BRCA2"/>
</dbReference>
<dbReference type="PANTHER" id="PTHR11289">
    <property type="entry name" value="BREAST CANCER TYPE 2 SUSCEPTIBILITY PROTEIN BRCA2"/>
    <property type="match status" value="1"/>
</dbReference>
<evidence type="ECO:0000259" key="4">
    <source>
        <dbReference type="Pfam" id="PF09169"/>
    </source>
</evidence>